<dbReference type="GO" id="GO:0051539">
    <property type="term" value="F:4 iron, 4 sulfur cluster binding"/>
    <property type="evidence" value="ECO:0007669"/>
    <property type="project" value="InterPro"/>
</dbReference>
<dbReference type="Pfam" id="PF04055">
    <property type="entry name" value="Radical_SAM"/>
    <property type="match status" value="1"/>
</dbReference>
<dbReference type="InterPro" id="IPR005840">
    <property type="entry name" value="Ribosomal_uS12_MeSTrfase_RimO"/>
</dbReference>
<keyword evidence="3" id="KW-0808">Transferase</keyword>
<dbReference type="InterPro" id="IPR007197">
    <property type="entry name" value="rSAM"/>
</dbReference>
<feature type="non-terminal residue" evidence="3">
    <location>
        <position position="1"/>
    </location>
</feature>
<dbReference type="InterPro" id="IPR023404">
    <property type="entry name" value="rSAM_horseshoe"/>
</dbReference>
<dbReference type="SFLD" id="SFLDS00029">
    <property type="entry name" value="Radical_SAM"/>
    <property type="match status" value="1"/>
</dbReference>
<dbReference type="SUPFAM" id="SSF102114">
    <property type="entry name" value="Radical SAM enzymes"/>
    <property type="match status" value="1"/>
</dbReference>
<dbReference type="Proteomes" id="UP000018855">
    <property type="component" value="Unassembled WGS sequence"/>
</dbReference>
<comment type="caution">
    <text evidence="3">The sequence shown here is derived from an EMBL/GenBank/DDBJ whole genome shotgun (WGS) entry which is preliminary data.</text>
</comment>
<sequence>QLESTERQINAVRDIMNESNFEEMPLYGNESDKARAFMKIQEGCNNYCAFCIIPYTRGKLKSRKVDDIVQEAKRLVDHGFHEIVLTGIHLGNYGVELPGRPTLADVVKALLEIPNLYRIRFGSIESVEVYQIHYHITAFPRS</sequence>
<dbReference type="PROSITE" id="PS51918">
    <property type="entry name" value="RADICAL_SAM"/>
    <property type="match status" value="1"/>
</dbReference>
<dbReference type="PANTHER" id="PTHR43837">
    <property type="entry name" value="RIBOSOMAL PROTEIN S12 METHYLTHIOTRANSFERASE RIMO"/>
    <property type="match status" value="1"/>
</dbReference>
<gene>
    <name evidence="3" type="ORF">Q619_VDC00417G0001</name>
</gene>
<dbReference type="PROSITE" id="PS01278">
    <property type="entry name" value="MTTASE_RADICAL"/>
    <property type="match status" value="1"/>
</dbReference>
<evidence type="ECO:0000313" key="3">
    <source>
        <dbReference type="EMBL" id="ETI99761.1"/>
    </source>
</evidence>
<dbReference type="GO" id="GO:0035599">
    <property type="term" value="F:aspartic acid methylthiotransferase activity"/>
    <property type="evidence" value="ECO:0007669"/>
    <property type="project" value="TreeGrafter"/>
</dbReference>
<organism evidence="3 4">
    <name type="scientific">Veillonella dispar DORA_11</name>
    <dbReference type="NCBI Taxonomy" id="1403949"/>
    <lineage>
        <taxon>Bacteria</taxon>
        <taxon>Bacillati</taxon>
        <taxon>Bacillota</taxon>
        <taxon>Negativicutes</taxon>
        <taxon>Veillonellales</taxon>
        <taxon>Veillonellaceae</taxon>
        <taxon>Veillonella</taxon>
    </lineage>
</organism>
<dbReference type="Gene3D" id="3.80.30.20">
    <property type="entry name" value="tm_1862 like domain"/>
    <property type="match status" value="1"/>
</dbReference>
<dbReference type="InterPro" id="IPR020612">
    <property type="entry name" value="Methylthiotransferase_CS"/>
</dbReference>
<proteinExistence type="predicted"/>
<evidence type="ECO:0000313" key="4">
    <source>
        <dbReference type="Proteomes" id="UP000018855"/>
    </source>
</evidence>
<comment type="cofactor">
    <cofactor evidence="1">
        <name>[4Fe-4S] cluster</name>
        <dbReference type="ChEBI" id="CHEBI:49883"/>
    </cofactor>
</comment>
<evidence type="ECO:0000256" key="1">
    <source>
        <dbReference type="ARBA" id="ARBA00001966"/>
    </source>
</evidence>
<dbReference type="AlphaFoldDB" id="W1V1A8"/>
<dbReference type="GO" id="GO:0005829">
    <property type="term" value="C:cytosol"/>
    <property type="evidence" value="ECO:0007669"/>
    <property type="project" value="TreeGrafter"/>
</dbReference>
<dbReference type="PANTHER" id="PTHR43837:SF1">
    <property type="entry name" value="RIBOSOMAL PROTEIN US12 METHYLTHIOTRANSFERASE RIMO"/>
    <property type="match status" value="1"/>
</dbReference>
<name>W1V1A8_9FIRM</name>
<dbReference type="EMBL" id="AZMJ01000417">
    <property type="protein sequence ID" value="ETI99761.1"/>
    <property type="molecule type" value="Genomic_DNA"/>
</dbReference>
<dbReference type="InterPro" id="IPR058240">
    <property type="entry name" value="rSAM_sf"/>
</dbReference>
<protein>
    <submittedName>
        <fullName evidence="3">tRNA methylthiotransferase YqeV</fullName>
    </submittedName>
</protein>
<evidence type="ECO:0000259" key="2">
    <source>
        <dbReference type="PROSITE" id="PS51918"/>
    </source>
</evidence>
<reference evidence="3 4" key="1">
    <citation type="submission" date="2013-12" db="EMBL/GenBank/DDBJ databases">
        <title>A Varibaculum cambriense genome reconstructed from a premature infant gut community with otherwise low bacterial novelty that shifts toward anaerobic metabolism during the third week of life.</title>
        <authorList>
            <person name="Brown C.T."/>
            <person name="Sharon I."/>
            <person name="Thomas B.C."/>
            <person name="Castelle C.J."/>
            <person name="Morowitz M.J."/>
            <person name="Banfield J.F."/>
        </authorList>
    </citation>
    <scope>NUCLEOTIDE SEQUENCE [LARGE SCALE GENOMIC DNA]</scope>
    <source>
        <strain evidence="4">DORA_11</strain>
    </source>
</reference>
<dbReference type="PATRIC" id="fig|1403949.3.peg.372"/>
<feature type="domain" description="Radical SAM core" evidence="2">
    <location>
        <begin position="30"/>
        <end position="142"/>
    </location>
</feature>
<accession>W1V1A8</accession>